<sequence length="84" mass="9066">MRRWRLRHWRREAAHGGGRRRCGRRESVTARATSGSDHQRGPGGGGGGDTVEGEDVATRSSSFATQLPPTTPAHGCFLLAPFPL</sequence>
<feature type="compositionally biased region" description="Polar residues" evidence="1">
    <location>
        <begin position="58"/>
        <end position="68"/>
    </location>
</feature>
<reference evidence="3" key="1">
    <citation type="journal article" date="2002" name="Nature">
        <title>The genome sequence and structure of rice chromosome 1.</title>
        <authorList>
            <person name="Sasaki T."/>
            <person name="Matsumoto T."/>
            <person name="Yamamoto K."/>
            <person name="Sakata K."/>
            <person name="Baba T."/>
            <person name="Katayose Y."/>
            <person name="Wu J."/>
            <person name="Niimura Y."/>
            <person name="Cheng Z."/>
            <person name="Nagamura Y."/>
            <person name="Antonio B.A."/>
            <person name="Kanamori H."/>
            <person name="Hosokawa S."/>
            <person name="Masukawa M."/>
            <person name="Arikawa K."/>
            <person name="Chiden Y."/>
            <person name="Hayashi M."/>
            <person name="Okamoto M."/>
            <person name="Ando T."/>
            <person name="Aoki H."/>
            <person name="Arita K."/>
            <person name="Hamada M."/>
            <person name="Harada C."/>
            <person name="Hijishita S."/>
            <person name="Honda M."/>
            <person name="Ichikawa Y."/>
            <person name="Idonuma A."/>
            <person name="Iijima M."/>
            <person name="Ikeda M."/>
            <person name="Ikeno M."/>
            <person name="Itoh S."/>
            <person name="Itoh T."/>
            <person name="Itoh Y."/>
            <person name="Itoh Y."/>
            <person name="Iwabuchi A."/>
            <person name="Kamiya K."/>
            <person name="Karasawa W."/>
            <person name="Katagiri S."/>
            <person name="Kikuta A."/>
            <person name="Kobayashi N."/>
            <person name="Kono I."/>
            <person name="Machita K."/>
            <person name="Maehara T."/>
            <person name="Mizuno H."/>
            <person name="Mizubayashi T."/>
            <person name="Mukai Y."/>
            <person name="Nagasaki H."/>
            <person name="Nakashima M."/>
            <person name="Nakama Y."/>
            <person name="Nakamichi Y."/>
            <person name="Nakamura M."/>
            <person name="Namiki N."/>
            <person name="Negishi M."/>
            <person name="Ohta I."/>
            <person name="Ono N."/>
            <person name="Saji S."/>
            <person name="Sakai K."/>
            <person name="Shibata M."/>
            <person name="Shimokawa T."/>
            <person name="Shomura A."/>
            <person name="Song J."/>
            <person name="Takazaki Y."/>
            <person name="Terasawa K."/>
            <person name="Tsuji K."/>
            <person name="Waki K."/>
            <person name="Yamagata H."/>
            <person name="Yamane H."/>
            <person name="Yoshiki S."/>
            <person name="Yoshihara R."/>
            <person name="Yukawa K."/>
            <person name="Zhong H."/>
            <person name="Iwama H."/>
            <person name="Endo T."/>
            <person name="Ito H."/>
            <person name="Hahn J.H."/>
            <person name="Kim H.I."/>
            <person name="Eun M.Y."/>
            <person name="Yano M."/>
            <person name="Jiang J."/>
            <person name="Gojobori T."/>
        </authorList>
    </citation>
    <scope>NUCLEOTIDE SEQUENCE</scope>
</reference>
<reference evidence="4" key="3">
    <citation type="journal article" date="2008" name="Nucleic Acids Res.">
        <title>The rice annotation project database (RAP-DB): 2008 update.</title>
        <authorList>
            <consortium name="The rice annotation project (RAP)"/>
        </authorList>
    </citation>
    <scope>GENOME REANNOTATION</scope>
    <source>
        <strain evidence="4">cv. Nipponbare</strain>
    </source>
</reference>
<evidence type="ECO:0000256" key="1">
    <source>
        <dbReference type="SAM" id="MobiDB-lite"/>
    </source>
</evidence>
<dbReference type="Proteomes" id="UP000000763">
    <property type="component" value="Chromosome 1"/>
</dbReference>
<dbReference type="EMBL" id="AP003261">
    <property type="protein sequence ID" value="BAD81890.1"/>
    <property type="molecule type" value="Genomic_DNA"/>
</dbReference>
<feature type="region of interest" description="Disordered" evidence="1">
    <location>
        <begin position="1"/>
        <end position="74"/>
    </location>
</feature>
<accession>Q5N9G3</accession>
<organism evidence="3">
    <name type="scientific">Oryza sativa subsp. japonica</name>
    <name type="common">Rice</name>
    <dbReference type="NCBI Taxonomy" id="39947"/>
    <lineage>
        <taxon>Eukaryota</taxon>
        <taxon>Viridiplantae</taxon>
        <taxon>Streptophyta</taxon>
        <taxon>Embryophyta</taxon>
        <taxon>Tracheophyta</taxon>
        <taxon>Spermatophyta</taxon>
        <taxon>Magnoliopsida</taxon>
        <taxon>Liliopsida</taxon>
        <taxon>Poales</taxon>
        <taxon>Poaceae</taxon>
        <taxon>BOP clade</taxon>
        <taxon>Oryzoideae</taxon>
        <taxon>Oryzeae</taxon>
        <taxon>Oryzinae</taxon>
        <taxon>Oryza</taxon>
        <taxon>Oryza sativa</taxon>
    </lineage>
</organism>
<name>Q5N9G3_ORYSJ</name>
<evidence type="ECO:0000313" key="2">
    <source>
        <dbReference type="EMBL" id="BAD81658.1"/>
    </source>
</evidence>
<dbReference type="AlphaFoldDB" id="Q5N9G3"/>
<reference evidence="4" key="2">
    <citation type="journal article" date="2005" name="Nature">
        <title>The map-based sequence of the rice genome.</title>
        <authorList>
            <consortium name="International rice genome sequencing project (IRGSP)"/>
            <person name="Matsumoto T."/>
            <person name="Wu J."/>
            <person name="Kanamori H."/>
            <person name="Katayose Y."/>
            <person name="Fujisawa M."/>
            <person name="Namiki N."/>
            <person name="Mizuno H."/>
            <person name="Yamamoto K."/>
            <person name="Antonio B.A."/>
            <person name="Baba T."/>
            <person name="Sakata K."/>
            <person name="Nagamura Y."/>
            <person name="Aoki H."/>
            <person name="Arikawa K."/>
            <person name="Arita K."/>
            <person name="Bito T."/>
            <person name="Chiden Y."/>
            <person name="Fujitsuka N."/>
            <person name="Fukunaka R."/>
            <person name="Hamada M."/>
            <person name="Harada C."/>
            <person name="Hayashi A."/>
            <person name="Hijishita S."/>
            <person name="Honda M."/>
            <person name="Hosokawa S."/>
            <person name="Ichikawa Y."/>
            <person name="Idonuma A."/>
            <person name="Iijima M."/>
            <person name="Ikeda M."/>
            <person name="Ikeno M."/>
            <person name="Ito K."/>
            <person name="Ito S."/>
            <person name="Ito T."/>
            <person name="Ito Y."/>
            <person name="Ito Y."/>
            <person name="Iwabuchi A."/>
            <person name="Kamiya K."/>
            <person name="Karasawa W."/>
            <person name="Kurita K."/>
            <person name="Katagiri S."/>
            <person name="Kikuta A."/>
            <person name="Kobayashi H."/>
            <person name="Kobayashi N."/>
            <person name="Machita K."/>
            <person name="Maehara T."/>
            <person name="Masukawa M."/>
            <person name="Mizubayashi T."/>
            <person name="Mukai Y."/>
            <person name="Nagasaki H."/>
            <person name="Nagata Y."/>
            <person name="Naito S."/>
            <person name="Nakashima M."/>
            <person name="Nakama Y."/>
            <person name="Nakamichi Y."/>
            <person name="Nakamura M."/>
            <person name="Meguro A."/>
            <person name="Negishi M."/>
            <person name="Ohta I."/>
            <person name="Ohta T."/>
            <person name="Okamoto M."/>
            <person name="Ono N."/>
            <person name="Saji S."/>
            <person name="Sakaguchi M."/>
            <person name="Sakai K."/>
            <person name="Shibata M."/>
            <person name="Shimokawa T."/>
            <person name="Song J."/>
            <person name="Takazaki Y."/>
            <person name="Terasawa K."/>
            <person name="Tsugane M."/>
            <person name="Tsuji K."/>
            <person name="Ueda S."/>
            <person name="Waki K."/>
            <person name="Yamagata H."/>
            <person name="Yamamoto M."/>
            <person name="Yamamoto S."/>
            <person name="Yamane H."/>
            <person name="Yoshiki S."/>
            <person name="Yoshihara R."/>
            <person name="Yukawa K."/>
            <person name="Zhong H."/>
            <person name="Yano M."/>
            <person name="Yuan Q."/>
            <person name="Ouyang S."/>
            <person name="Liu J."/>
            <person name="Jones K.M."/>
            <person name="Gansberger K."/>
            <person name="Moffat K."/>
            <person name="Hill J."/>
            <person name="Bera J."/>
            <person name="Fadrosh D."/>
            <person name="Jin S."/>
            <person name="Johri S."/>
            <person name="Kim M."/>
            <person name="Overton L."/>
            <person name="Reardon M."/>
            <person name="Tsitrin T."/>
            <person name="Vuong H."/>
            <person name="Weaver B."/>
            <person name="Ciecko A."/>
            <person name="Tallon L."/>
            <person name="Jackson J."/>
            <person name="Pai G."/>
            <person name="Aken S.V."/>
            <person name="Utterback T."/>
            <person name="Reidmuller S."/>
            <person name="Feldblyum T."/>
            <person name="Hsiao J."/>
            <person name="Zismann V."/>
            <person name="Iobst S."/>
            <person name="de Vazeille A.R."/>
            <person name="Buell C.R."/>
            <person name="Ying K."/>
            <person name="Li Y."/>
            <person name="Lu T."/>
            <person name="Huang Y."/>
            <person name="Zhao Q."/>
            <person name="Feng Q."/>
            <person name="Zhang L."/>
            <person name="Zhu J."/>
            <person name="Weng Q."/>
            <person name="Mu J."/>
            <person name="Lu Y."/>
            <person name="Fan D."/>
            <person name="Liu Y."/>
            <person name="Guan J."/>
            <person name="Zhang Y."/>
            <person name="Yu S."/>
            <person name="Liu X."/>
            <person name="Zhang Y."/>
            <person name="Hong G."/>
            <person name="Han B."/>
            <person name="Choisne N."/>
            <person name="Demange N."/>
            <person name="Orjeda G."/>
            <person name="Samain S."/>
            <person name="Cattolico L."/>
            <person name="Pelletier E."/>
            <person name="Couloux A."/>
            <person name="Segurens B."/>
            <person name="Wincker P."/>
            <person name="D'Hont A."/>
            <person name="Scarpelli C."/>
            <person name="Weissenbach J."/>
            <person name="Salanoubat M."/>
            <person name="Quetier F."/>
            <person name="Yu Y."/>
            <person name="Kim H.R."/>
            <person name="Rambo T."/>
            <person name="Currie J."/>
            <person name="Collura K."/>
            <person name="Luo M."/>
            <person name="Yang T."/>
            <person name="Ammiraju J.S.S."/>
            <person name="Engler F."/>
            <person name="Soderlund C."/>
            <person name="Wing R.A."/>
            <person name="Palmer L.E."/>
            <person name="de la Bastide M."/>
            <person name="Spiegel L."/>
            <person name="Nascimento L."/>
            <person name="Zutavern T."/>
            <person name="O'Shaughnessy A."/>
            <person name="Dike S."/>
            <person name="Dedhia N."/>
            <person name="Preston R."/>
            <person name="Balija V."/>
            <person name="McCombie W.R."/>
            <person name="Chow T."/>
            <person name="Chen H."/>
            <person name="Chung M."/>
            <person name="Chen C."/>
            <person name="Shaw J."/>
            <person name="Wu H."/>
            <person name="Hsiao K."/>
            <person name="Chao Y."/>
            <person name="Chu M."/>
            <person name="Cheng C."/>
            <person name="Hour A."/>
            <person name="Lee P."/>
            <person name="Lin S."/>
            <person name="Lin Y."/>
            <person name="Liou J."/>
            <person name="Liu S."/>
            <person name="Hsing Y."/>
            <person name="Raghuvanshi S."/>
            <person name="Mohanty A."/>
            <person name="Bharti A.K."/>
            <person name="Gaur A."/>
            <person name="Gupta V."/>
            <person name="Kumar D."/>
            <person name="Ravi V."/>
            <person name="Vij S."/>
            <person name="Kapur A."/>
            <person name="Khurana P."/>
            <person name="Khurana P."/>
            <person name="Khurana J.P."/>
            <person name="Tyagi A.K."/>
            <person name="Gaikwad K."/>
            <person name="Singh A."/>
            <person name="Dalal V."/>
            <person name="Srivastava S."/>
            <person name="Dixit A."/>
            <person name="Pal A.K."/>
            <person name="Ghazi I.A."/>
            <person name="Yadav M."/>
            <person name="Pandit A."/>
            <person name="Bhargava A."/>
            <person name="Sureshbabu K."/>
            <person name="Batra K."/>
            <person name="Sharma T.R."/>
            <person name="Mohapatra T."/>
            <person name="Singh N.K."/>
            <person name="Messing J."/>
            <person name="Nelson A.B."/>
            <person name="Fuks G."/>
            <person name="Kavchok S."/>
            <person name="Keizer G."/>
            <person name="Linton E."/>
            <person name="Llaca V."/>
            <person name="Song R."/>
            <person name="Tanyolac B."/>
            <person name="Young S."/>
            <person name="Ho-Il K."/>
            <person name="Hahn J.H."/>
            <person name="Sangsakoo G."/>
            <person name="Vanavichit A."/>
            <person name="de Mattos Luiz.A.T."/>
            <person name="Zimmer P.D."/>
            <person name="Malone G."/>
            <person name="Dellagostin O."/>
            <person name="de Oliveira A.C."/>
            <person name="Bevan M."/>
            <person name="Bancroft I."/>
            <person name="Minx P."/>
            <person name="Cordum H."/>
            <person name="Wilson R."/>
            <person name="Cheng Z."/>
            <person name="Jin W."/>
            <person name="Jiang J."/>
            <person name="Leong S.A."/>
            <person name="Iwama H."/>
            <person name="Gojobori T."/>
            <person name="Itoh T."/>
            <person name="Niimura Y."/>
            <person name="Fujii Y."/>
            <person name="Habara T."/>
            <person name="Sakai H."/>
            <person name="Sato Y."/>
            <person name="Wilson G."/>
            <person name="Kumar K."/>
            <person name="McCouch S."/>
            <person name="Juretic N."/>
            <person name="Hoen D."/>
            <person name="Wright S."/>
            <person name="Bruskiewich R."/>
            <person name="Bureau T."/>
            <person name="Miyao A."/>
            <person name="Hirochika H."/>
            <person name="Nishikawa T."/>
            <person name="Kadowaki K."/>
            <person name="Sugiura M."/>
            <person name="Burr B."/>
            <person name="Sasaki T."/>
        </authorList>
    </citation>
    <scope>NUCLEOTIDE SEQUENCE [LARGE SCALE GENOMIC DNA]</scope>
    <source>
        <strain evidence="4">cv. Nipponbare</strain>
    </source>
</reference>
<evidence type="ECO:0000313" key="4">
    <source>
        <dbReference type="Proteomes" id="UP000000763"/>
    </source>
</evidence>
<evidence type="ECO:0000313" key="3">
    <source>
        <dbReference type="EMBL" id="BAD81890.1"/>
    </source>
</evidence>
<proteinExistence type="predicted"/>
<gene>
    <name evidence="2" type="ORF">P0018C10.9</name>
    <name evidence="3" type="ORF">P0471B04.20</name>
</gene>
<dbReference type="EMBL" id="AP003227">
    <property type="protein sequence ID" value="BAD81658.1"/>
    <property type="molecule type" value="Genomic_DNA"/>
</dbReference>
<feature type="compositionally biased region" description="Basic residues" evidence="1">
    <location>
        <begin position="1"/>
        <end position="10"/>
    </location>
</feature>
<dbReference type="Proteomes" id="UP000817658">
    <property type="component" value="Chromosome 1"/>
</dbReference>
<protein>
    <submittedName>
        <fullName evidence="3">Uncharacterized protein</fullName>
    </submittedName>
</protein>
<feature type="compositionally biased region" description="Gly residues" evidence="1">
    <location>
        <begin position="41"/>
        <end position="50"/>
    </location>
</feature>